<comment type="caution">
    <text evidence="1">The sequence shown here is derived from an EMBL/GenBank/DDBJ whole genome shotgun (WGS) entry which is preliminary data.</text>
</comment>
<dbReference type="AlphaFoldDB" id="X0WK48"/>
<proteinExistence type="predicted"/>
<accession>X0WK48</accession>
<protein>
    <submittedName>
        <fullName evidence="1">Uncharacterized protein</fullName>
    </submittedName>
</protein>
<reference evidence="1" key="1">
    <citation type="journal article" date="2014" name="Front. Microbiol.">
        <title>High frequency of phylogenetically diverse reductive dehalogenase-homologous genes in deep subseafloor sedimentary metagenomes.</title>
        <authorList>
            <person name="Kawai M."/>
            <person name="Futagami T."/>
            <person name="Toyoda A."/>
            <person name="Takaki Y."/>
            <person name="Nishi S."/>
            <person name="Hori S."/>
            <person name="Arai W."/>
            <person name="Tsubouchi T."/>
            <person name="Morono Y."/>
            <person name="Uchiyama I."/>
            <person name="Ito T."/>
            <person name="Fujiyama A."/>
            <person name="Inagaki F."/>
            <person name="Takami H."/>
        </authorList>
    </citation>
    <scope>NUCLEOTIDE SEQUENCE</scope>
    <source>
        <strain evidence="1">Expedition CK06-06</strain>
    </source>
</reference>
<dbReference type="EMBL" id="BARS01040007">
    <property type="protein sequence ID" value="GAG31005.1"/>
    <property type="molecule type" value="Genomic_DNA"/>
</dbReference>
<sequence>MIIGMTVFWLSVYSFTILDVDPLQNIKNIFEGDDSIVVTI</sequence>
<evidence type="ECO:0000313" key="1">
    <source>
        <dbReference type="EMBL" id="GAG31005.1"/>
    </source>
</evidence>
<name>X0WK48_9ZZZZ</name>
<organism evidence="1">
    <name type="scientific">marine sediment metagenome</name>
    <dbReference type="NCBI Taxonomy" id="412755"/>
    <lineage>
        <taxon>unclassified sequences</taxon>
        <taxon>metagenomes</taxon>
        <taxon>ecological metagenomes</taxon>
    </lineage>
</organism>
<gene>
    <name evidence="1" type="ORF">S01H1_61049</name>
</gene>
<feature type="non-terminal residue" evidence="1">
    <location>
        <position position="40"/>
    </location>
</feature>